<dbReference type="Proteomes" id="UP000765509">
    <property type="component" value="Unassembled WGS sequence"/>
</dbReference>
<reference evidence="3" key="1">
    <citation type="submission" date="2021-03" db="EMBL/GenBank/DDBJ databases">
        <title>Draft genome sequence of rust myrtle Austropuccinia psidii MF-1, a brazilian biotype.</title>
        <authorList>
            <person name="Quecine M.C."/>
            <person name="Pachon D.M.R."/>
            <person name="Bonatelli M.L."/>
            <person name="Correr F.H."/>
            <person name="Franceschini L.M."/>
            <person name="Leite T.F."/>
            <person name="Margarido G.R.A."/>
            <person name="Almeida C.A."/>
            <person name="Ferrarezi J.A."/>
            <person name="Labate C.A."/>
        </authorList>
    </citation>
    <scope>NUCLEOTIDE SEQUENCE</scope>
    <source>
        <strain evidence="3">MF-1</strain>
    </source>
</reference>
<dbReference type="Pfam" id="PF17921">
    <property type="entry name" value="Integrase_H2C2"/>
    <property type="match status" value="1"/>
</dbReference>
<dbReference type="GO" id="GO:0015074">
    <property type="term" value="P:DNA integration"/>
    <property type="evidence" value="ECO:0007669"/>
    <property type="project" value="InterPro"/>
</dbReference>
<evidence type="ECO:0000259" key="2">
    <source>
        <dbReference type="PROSITE" id="PS50994"/>
    </source>
</evidence>
<dbReference type="OrthoDB" id="2273864at2759"/>
<dbReference type="PANTHER" id="PTHR37984:SF5">
    <property type="entry name" value="PROTEIN NYNRIN-LIKE"/>
    <property type="match status" value="1"/>
</dbReference>
<dbReference type="Gene3D" id="1.10.340.70">
    <property type="match status" value="1"/>
</dbReference>
<dbReference type="InterPro" id="IPR041588">
    <property type="entry name" value="Integrase_H2C2"/>
</dbReference>
<dbReference type="EMBL" id="AVOT02054906">
    <property type="protein sequence ID" value="MBW0549560.1"/>
    <property type="molecule type" value="Genomic_DNA"/>
</dbReference>
<sequence>MVLCSKILISKILLEWNDKIYSGHLSQDRTMKRIKTCAWWPSWRKDVIEYCHSCDRCQKSNKATGRIFGLIIHIQQPSTPWEVINMDWVTALPPGGDNGYNACPFIVDRYSKTPIVLPCNKDDTAMDTAPLTWKIAIYDTGLSKNIISDIDPEFTSALWTNLHKFLRTKLSFSTAYHP</sequence>
<organism evidence="3 4">
    <name type="scientific">Austropuccinia psidii MF-1</name>
    <dbReference type="NCBI Taxonomy" id="1389203"/>
    <lineage>
        <taxon>Eukaryota</taxon>
        <taxon>Fungi</taxon>
        <taxon>Dikarya</taxon>
        <taxon>Basidiomycota</taxon>
        <taxon>Pucciniomycotina</taxon>
        <taxon>Pucciniomycetes</taxon>
        <taxon>Pucciniales</taxon>
        <taxon>Sphaerophragmiaceae</taxon>
        <taxon>Austropuccinia</taxon>
    </lineage>
</organism>
<accession>A0A9Q3P5H9</accession>
<dbReference type="GO" id="GO:0005634">
    <property type="term" value="C:nucleus"/>
    <property type="evidence" value="ECO:0007669"/>
    <property type="project" value="UniProtKB-ARBA"/>
</dbReference>
<evidence type="ECO:0000313" key="4">
    <source>
        <dbReference type="Proteomes" id="UP000765509"/>
    </source>
</evidence>
<dbReference type="PANTHER" id="PTHR37984">
    <property type="entry name" value="PROTEIN CBG26694"/>
    <property type="match status" value="1"/>
</dbReference>
<dbReference type="InterPro" id="IPR036397">
    <property type="entry name" value="RNaseH_sf"/>
</dbReference>
<dbReference type="AlphaFoldDB" id="A0A9Q3P5H9"/>
<protein>
    <recommendedName>
        <fullName evidence="2">Integrase catalytic domain-containing protein</fullName>
    </recommendedName>
</protein>
<feature type="domain" description="Integrase catalytic" evidence="2">
    <location>
        <begin position="76"/>
        <end position="178"/>
    </location>
</feature>
<dbReference type="GO" id="GO:0003723">
    <property type="term" value="F:RNA binding"/>
    <property type="evidence" value="ECO:0007669"/>
    <property type="project" value="UniProtKB-KW"/>
</dbReference>
<evidence type="ECO:0000313" key="3">
    <source>
        <dbReference type="EMBL" id="MBW0549560.1"/>
    </source>
</evidence>
<comment type="caution">
    <text evidence="3">The sequence shown here is derived from an EMBL/GenBank/DDBJ whole genome shotgun (WGS) entry which is preliminary data.</text>
</comment>
<keyword evidence="1" id="KW-0694">RNA-binding</keyword>
<gene>
    <name evidence="3" type="ORF">O181_089275</name>
</gene>
<dbReference type="InterPro" id="IPR050951">
    <property type="entry name" value="Retrovirus_Pol_polyprotein"/>
</dbReference>
<dbReference type="Gene3D" id="3.30.420.10">
    <property type="entry name" value="Ribonuclease H-like superfamily/Ribonuclease H"/>
    <property type="match status" value="1"/>
</dbReference>
<dbReference type="SUPFAM" id="SSF53098">
    <property type="entry name" value="Ribonuclease H-like"/>
    <property type="match status" value="1"/>
</dbReference>
<proteinExistence type="predicted"/>
<dbReference type="InterPro" id="IPR001584">
    <property type="entry name" value="Integrase_cat-core"/>
</dbReference>
<dbReference type="InterPro" id="IPR012337">
    <property type="entry name" value="RNaseH-like_sf"/>
</dbReference>
<dbReference type="PROSITE" id="PS50994">
    <property type="entry name" value="INTEGRASE"/>
    <property type="match status" value="1"/>
</dbReference>
<keyword evidence="4" id="KW-1185">Reference proteome</keyword>
<evidence type="ECO:0000256" key="1">
    <source>
        <dbReference type="ARBA" id="ARBA00022884"/>
    </source>
</evidence>
<name>A0A9Q3P5H9_9BASI</name>